<feature type="transmembrane region" description="Helical" evidence="2">
    <location>
        <begin position="108"/>
        <end position="131"/>
    </location>
</feature>
<feature type="transmembrane region" description="Helical" evidence="2">
    <location>
        <begin position="252"/>
        <end position="274"/>
    </location>
</feature>
<evidence type="ECO:0000256" key="2">
    <source>
        <dbReference type="SAM" id="Phobius"/>
    </source>
</evidence>
<keyword evidence="4" id="KW-1185">Reference proteome</keyword>
<evidence type="ECO:0000313" key="4">
    <source>
        <dbReference type="Proteomes" id="UP001222325"/>
    </source>
</evidence>
<evidence type="ECO:0000313" key="3">
    <source>
        <dbReference type="EMBL" id="KAJ7102361.1"/>
    </source>
</evidence>
<feature type="transmembrane region" description="Helical" evidence="2">
    <location>
        <begin position="60"/>
        <end position="88"/>
    </location>
</feature>
<proteinExistence type="predicted"/>
<reference evidence="3" key="1">
    <citation type="submission" date="2023-03" db="EMBL/GenBank/DDBJ databases">
        <title>Massive genome expansion in bonnet fungi (Mycena s.s.) driven by repeated elements and novel gene families across ecological guilds.</title>
        <authorList>
            <consortium name="Lawrence Berkeley National Laboratory"/>
            <person name="Harder C.B."/>
            <person name="Miyauchi S."/>
            <person name="Viragh M."/>
            <person name="Kuo A."/>
            <person name="Thoen E."/>
            <person name="Andreopoulos B."/>
            <person name="Lu D."/>
            <person name="Skrede I."/>
            <person name="Drula E."/>
            <person name="Henrissat B."/>
            <person name="Morin E."/>
            <person name="Kohler A."/>
            <person name="Barry K."/>
            <person name="LaButti K."/>
            <person name="Morin E."/>
            <person name="Salamov A."/>
            <person name="Lipzen A."/>
            <person name="Mereny Z."/>
            <person name="Hegedus B."/>
            <person name="Baldrian P."/>
            <person name="Stursova M."/>
            <person name="Weitz H."/>
            <person name="Taylor A."/>
            <person name="Grigoriev I.V."/>
            <person name="Nagy L.G."/>
            <person name="Martin F."/>
            <person name="Kauserud H."/>
        </authorList>
    </citation>
    <scope>NUCLEOTIDE SEQUENCE</scope>
    <source>
        <strain evidence="3">CBHHK173m</strain>
    </source>
</reference>
<dbReference type="AlphaFoldDB" id="A0AAD6UG54"/>
<gene>
    <name evidence="3" type="ORF">B0H15DRAFT_328206</name>
</gene>
<name>A0AAD6UG54_9AGAR</name>
<feature type="region of interest" description="Disordered" evidence="1">
    <location>
        <begin position="324"/>
        <end position="347"/>
    </location>
</feature>
<dbReference type="Proteomes" id="UP001222325">
    <property type="component" value="Unassembled WGS sequence"/>
</dbReference>
<feature type="compositionally biased region" description="Polar residues" evidence="1">
    <location>
        <begin position="325"/>
        <end position="339"/>
    </location>
</feature>
<organism evidence="3 4">
    <name type="scientific">Mycena belliarum</name>
    <dbReference type="NCBI Taxonomy" id="1033014"/>
    <lineage>
        <taxon>Eukaryota</taxon>
        <taxon>Fungi</taxon>
        <taxon>Dikarya</taxon>
        <taxon>Basidiomycota</taxon>
        <taxon>Agaricomycotina</taxon>
        <taxon>Agaricomycetes</taxon>
        <taxon>Agaricomycetidae</taxon>
        <taxon>Agaricales</taxon>
        <taxon>Marasmiineae</taxon>
        <taxon>Mycenaceae</taxon>
        <taxon>Mycena</taxon>
    </lineage>
</organism>
<keyword evidence="2" id="KW-1133">Transmembrane helix</keyword>
<sequence length="347" mass="38546">MDNLTDVQAPLDTAGQIAFEQSFYIGSYITAILYGMYLFMYFLSNYFLLYSSSDARKESFFYIFYGSLMLILWTIASSCNAIFGQLAWIDHRDVPGGPAAYLTENLSAWYNTMGTVTGICMNFLADGLLLYRCYIIWGSNFKIIALPVLIYFGAMSMAVLLIYESAIPGASFFAGDAISFGVPYFWMTIGLNIITTSLICGRLLSVRNRVRSILGEQYCQTYTGIVACLLESALPLTVFGIVYVILYARNSPYAFCFVQIWADFCAISPQIIILRVSIGKAWSKDTVASVSHLVFDHHTEKRNGMHDSNDVGLDRLGISLPREASQGTDYSTVDSPSRSTKGRGIAV</sequence>
<dbReference type="EMBL" id="JARJCN010000003">
    <property type="protein sequence ID" value="KAJ7102361.1"/>
    <property type="molecule type" value="Genomic_DNA"/>
</dbReference>
<feature type="transmembrane region" description="Helical" evidence="2">
    <location>
        <begin position="183"/>
        <end position="204"/>
    </location>
</feature>
<keyword evidence="2" id="KW-0472">Membrane</keyword>
<feature type="transmembrane region" description="Helical" evidence="2">
    <location>
        <begin position="225"/>
        <end position="246"/>
    </location>
</feature>
<accession>A0AAD6UG54</accession>
<protein>
    <submittedName>
        <fullName evidence="3">Uncharacterized protein</fullName>
    </submittedName>
</protein>
<keyword evidence="2" id="KW-0812">Transmembrane</keyword>
<feature type="transmembrane region" description="Helical" evidence="2">
    <location>
        <begin position="143"/>
        <end position="163"/>
    </location>
</feature>
<feature type="transmembrane region" description="Helical" evidence="2">
    <location>
        <begin position="25"/>
        <end position="48"/>
    </location>
</feature>
<evidence type="ECO:0000256" key="1">
    <source>
        <dbReference type="SAM" id="MobiDB-lite"/>
    </source>
</evidence>
<comment type="caution">
    <text evidence="3">The sequence shown here is derived from an EMBL/GenBank/DDBJ whole genome shotgun (WGS) entry which is preliminary data.</text>
</comment>